<organism evidence="1 2">
    <name type="scientific">Acropora cervicornis</name>
    <name type="common">Staghorn coral</name>
    <dbReference type="NCBI Taxonomy" id="6130"/>
    <lineage>
        <taxon>Eukaryota</taxon>
        <taxon>Metazoa</taxon>
        <taxon>Cnidaria</taxon>
        <taxon>Anthozoa</taxon>
        <taxon>Hexacorallia</taxon>
        <taxon>Scleractinia</taxon>
        <taxon>Astrocoeniina</taxon>
        <taxon>Acroporidae</taxon>
        <taxon>Acropora</taxon>
    </lineage>
</organism>
<evidence type="ECO:0000313" key="1">
    <source>
        <dbReference type="EMBL" id="KAK2559171.1"/>
    </source>
</evidence>
<comment type="caution">
    <text evidence="1">The sequence shown here is derived from an EMBL/GenBank/DDBJ whole genome shotgun (WGS) entry which is preliminary data.</text>
</comment>
<protein>
    <submittedName>
        <fullName evidence="1">Uncharacterized protein</fullName>
    </submittedName>
</protein>
<reference evidence="1" key="2">
    <citation type="journal article" date="2023" name="Science">
        <title>Genomic signatures of disease resistance in endangered staghorn corals.</title>
        <authorList>
            <person name="Vollmer S.V."/>
            <person name="Selwyn J.D."/>
            <person name="Despard B.A."/>
            <person name="Roesel C.L."/>
        </authorList>
    </citation>
    <scope>NUCLEOTIDE SEQUENCE</scope>
    <source>
        <strain evidence="1">K2</strain>
    </source>
</reference>
<gene>
    <name evidence="1" type="ORF">P5673_018306</name>
</gene>
<dbReference type="AlphaFoldDB" id="A0AAD9V2V6"/>
<name>A0AAD9V2V6_ACRCE</name>
<dbReference type="EMBL" id="JARQWQ010000041">
    <property type="protein sequence ID" value="KAK2559171.1"/>
    <property type="molecule type" value="Genomic_DNA"/>
</dbReference>
<evidence type="ECO:0000313" key="2">
    <source>
        <dbReference type="Proteomes" id="UP001249851"/>
    </source>
</evidence>
<accession>A0AAD9V2V6</accession>
<keyword evidence="2" id="KW-1185">Reference proteome</keyword>
<proteinExistence type="predicted"/>
<sequence>MSPRILRFHLRYNYKIQYVPPKHQVTADTLSHAPAGLLGMDDKLLIGEVEAFSTQTTSSFPAKPNRLSQIRDAQKDGPLTCLNSRCYWENRTHLTIVDDLLRCDDRIVIPRTAAKPAAAEQHPVLPGCDVNPASPVPVIPVLLVRSTPSRPQTTKVPLSPQTAVPVATLRTTLVEYVPLRYALIIGETSRTLESLVEHHD</sequence>
<dbReference type="Proteomes" id="UP001249851">
    <property type="component" value="Unassembled WGS sequence"/>
</dbReference>
<reference evidence="1" key="1">
    <citation type="journal article" date="2023" name="G3 (Bethesda)">
        <title>Whole genome assembly and annotation of the endangered Caribbean coral Acropora cervicornis.</title>
        <authorList>
            <person name="Selwyn J.D."/>
            <person name="Vollmer S.V."/>
        </authorList>
    </citation>
    <scope>NUCLEOTIDE SEQUENCE</scope>
    <source>
        <strain evidence="1">K2</strain>
    </source>
</reference>